<organism evidence="1 2">
    <name type="scientific">Rhododendron molle</name>
    <name type="common">Chinese azalea</name>
    <name type="synonym">Azalea mollis</name>
    <dbReference type="NCBI Taxonomy" id="49168"/>
    <lineage>
        <taxon>Eukaryota</taxon>
        <taxon>Viridiplantae</taxon>
        <taxon>Streptophyta</taxon>
        <taxon>Embryophyta</taxon>
        <taxon>Tracheophyta</taxon>
        <taxon>Spermatophyta</taxon>
        <taxon>Magnoliopsida</taxon>
        <taxon>eudicotyledons</taxon>
        <taxon>Gunneridae</taxon>
        <taxon>Pentapetalae</taxon>
        <taxon>asterids</taxon>
        <taxon>Ericales</taxon>
        <taxon>Ericaceae</taxon>
        <taxon>Ericoideae</taxon>
        <taxon>Rhodoreae</taxon>
        <taxon>Rhododendron</taxon>
    </lineage>
</organism>
<accession>A0ACC0MPG0</accession>
<protein>
    <submittedName>
        <fullName evidence="1">Uncharacterized protein</fullName>
    </submittedName>
</protein>
<comment type="caution">
    <text evidence="1">The sequence shown here is derived from an EMBL/GenBank/DDBJ whole genome shotgun (WGS) entry which is preliminary data.</text>
</comment>
<evidence type="ECO:0000313" key="1">
    <source>
        <dbReference type="EMBL" id="KAI8542509.1"/>
    </source>
</evidence>
<gene>
    <name evidence="1" type="ORF">RHMOL_Rhmol08G0143500</name>
</gene>
<proteinExistence type="predicted"/>
<name>A0ACC0MPG0_RHOML</name>
<dbReference type="Proteomes" id="UP001062846">
    <property type="component" value="Chromosome 8"/>
</dbReference>
<sequence length="140" mass="16246">MAFPAAPFIALFSYVGVISQVKRCAEMSRKQRFFKDQIHKAGLMSAPRPILQPEMELEQLEILLAEYEHELLEMNNNSEQLRQSYNELLELKIVLQKVSISFSSVWTDDIVCWWFISMFICHYTRNDGGANRQPTITSVV</sequence>
<reference evidence="1" key="1">
    <citation type="submission" date="2022-02" db="EMBL/GenBank/DDBJ databases">
        <title>Plant Genome Project.</title>
        <authorList>
            <person name="Zhang R.-G."/>
        </authorList>
    </citation>
    <scope>NUCLEOTIDE SEQUENCE</scope>
    <source>
        <strain evidence="1">AT1</strain>
    </source>
</reference>
<dbReference type="EMBL" id="CM046395">
    <property type="protein sequence ID" value="KAI8542509.1"/>
    <property type="molecule type" value="Genomic_DNA"/>
</dbReference>
<evidence type="ECO:0000313" key="2">
    <source>
        <dbReference type="Proteomes" id="UP001062846"/>
    </source>
</evidence>
<keyword evidence="2" id="KW-1185">Reference proteome</keyword>